<evidence type="ECO:0008006" key="3">
    <source>
        <dbReference type="Google" id="ProtNLM"/>
    </source>
</evidence>
<feature type="compositionally biased region" description="Pro residues" evidence="1">
    <location>
        <begin position="82"/>
        <end position="97"/>
    </location>
</feature>
<sequence>MRQKEEEHLGRYLAHFTDEVWAILDAHPSLVIQAFMIRIRPSRLFWSLVERPLTTIPEMLQRANQYVTAKTLVVEKREDPKPPPPRVEPSWGPPPGLPRRRMERDEQTVPRPPNIPLNSTQMEIFLQI</sequence>
<protein>
    <recommendedName>
        <fullName evidence="3">Retrotransposon gag domain-containing protein</fullName>
    </recommendedName>
</protein>
<organism evidence="2">
    <name type="scientific">Ensete ventricosum</name>
    <name type="common">Abyssinian banana</name>
    <name type="synonym">Musa ensete</name>
    <dbReference type="NCBI Taxonomy" id="4639"/>
    <lineage>
        <taxon>Eukaryota</taxon>
        <taxon>Viridiplantae</taxon>
        <taxon>Streptophyta</taxon>
        <taxon>Embryophyta</taxon>
        <taxon>Tracheophyta</taxon>
        <taxon>Spermatophyta</taxon>
        <taxon>Magnoliopsida</taxon>
        <taxon>Liliopsida</taxon>
        <taxon>Zingiberales</taxon>
        <taxon>Musaceae</taxon>
        <taxon>Ensete</taxon>
    </lineage>
</organism>
<dbReference type="EMBL" id="KV876408">
    <property type="protein sequence ID" value="RZR74823.1"/>
    <property type="molecule type" value="Genomic_DNA"/>
</dbReference>
<reference evidence="2" key="1">
    <citation type="journal article" date="2018" name="Data Brief">
        <title>Genome sequence data from 17 accessions of Ensete ventricosum, a staple food crop for millions in Ethiopia.</title>
        <authorList>
            <person name="Yemataw Z."/>
            <person name="Muzemil S."/>
            <person name="Ambachew D."/>
            <person name="Tripathi L."/>
            <person name="Tesfaye K."/>
            <person name="Chala A."/>
            <person name="Farbos A."/>
            <person name="O'Neill P."/>
            <person name="Moore K."/>
            <person name="Grant M."/>
            <person name="Studholme D.J."/>
        </authorList>
    </citation>
    <scope>NUCLEOTIDE SEQUENCE [LARGE SCALE GENOMIC DNA]</scope>
    <source>
        <tissue evidence="2">Leaf</tissue>
    </source>
</reference>
<name>A0A445MKU1_ENSVE</name>
<dbReference type="Proteomes" id="UP000290560">
    <property type="component" value="Unassembled WGS sequence"/>
</dbReference>
<proteinExistence type="predicted"/>
<feature type="region of interest" description="Disordered" evidence="1">
    <location>
        <begin position="73"/>
        <end position="118"/>
    </location>
</feature>
<evidence type="ECO:0000313" key="2">
    <source>
        <dbReference type="EMBL" id="RZR74823.1"/>
    </source>
</evidence>
<accession>A0A445MKU1</accession>
<evidence type="ECO:0000256" key="1">
    <source>
        <dbReference type="SAM" id="MobiDB-lite"/>
    </source>
</evidence>
<dbReference type="AlphaFoldDB" id="A0A445MKU1"/>
<gene>
    <name evidence="2" type="ORF">BHM03_00043945</name>
</gene>